<dbReference type="AlphaFoldDB" id="A0A0F9CNB8"/>
<sequence length="43" mass="4949">MPADNGFSKWENYILKELKRLGDVVIDFNKKLDEINIAIGVLK</sequence>
<reference evidence="1" key="1">
    <citation type="journal article" date="2015" name="Nature">
        <title>Complex archaea that bridge the gap between prokaryotes and eukaryotes.</title>
        <authorList>
            <person name="Spang A."/>
            <person name="Saw J.H."/>
            <person name="Jorgensen S.L."/>
            <person name="Zaremba-Niedzwiedzka K."/>
            <person name="Martijn J."/>
            <person name="Lind A.E."/>
            <person name="van Eijk R."/>
            <person name="Schleper C."/>
            <person name="Guy L."/>
            <person name="Ettema T.J."/>
        </authorList>
    </citation>
    <scope>NUCLEOTIDE SEQUENCE</scope>
</reference>
<evidence type="ECO:0000313" key="1">
    <source>
        <dbReference type="EMBL" id="KKL50674.1"/>
    </source>
</evidence>
<feature type="non-terminal residue" evidence="1">
    <location>
        <position position="43"/>
    </location>
</feature>
<organism evidence="1">
    <name type="scientific">marine sediment metagenome</name>
    <dbReference type="NCBI Taxonomy" id="412755"/>
    <lineage>
        <taxon>unclassified sequences</taxon>
        <taxon>metagenomes</taxon>
        <taxon>ecological metagenomes</taxon>
    </lineage>
</organism>
<name>A0A0F9CNB8_9ZZZZ</name>
<accession>A0A0F9CNB8</accession>
<gene>
    <name evidence="1" type="ORF">LCGC14_2303100</name>
</gene>
<protein>
    <submittedName>
        <fullName evidence="1">Uncharacterized protein</fullName>
    </submittedName>
</protein>
<comment type="caution">
    <text evidence="1">The sequence shown here is derived from an EMBL/GenBank/DDBJ whole genome shotgun (WGS) entry which is preliminary data.</text>
</comment>
<proteinExistence type="predicted"/>
<dbReference type="EMBL" id="LAZR01032514">
    <property type="protein sequence ID" value="KKL50674.1"/>
    <property type="molecule type" value="Genomic_DNA"/>
</dbReference>